<dbReference type="Pfam" id="PF13419">
    <property type="entry name" value="HAD_2"/>
    <property type="match status" value="1"/>
</dbReference>
<dbReference type="PANTHER" id="PTHR46470">
    <property type="entry name" value="N-ACYLNEURAMINATE-9-PHOSPHATASE"/>
    <property type="match status" value="1"/>
</dbReference>
<dbReference type="SFLD" id="SFLDG01129">
    <property type="entry name" value="C1.5:_HAD__Beta-PGM__Phosphata"/>
    <property type="match status" value="1"/>
</dbReference>
<keyword evidence="6" id="KW-1185">Reference proteome</keyword>
<evidence type="ECO:0000256" key="2">
    <source>
        <dbReference type="ARBA" id="ARBA00022723"/>
    </source>
</evidence>
<accession>A0A941DZH6</accession>
<evidence type="ECO:0000313" key="6">
    <source>
        <dbReference type="Proteomes" id="UP000675284"/>
    </source>
</evidence>
<dbReference type="PANTHER" id="PTHR46470:SF2">
    <property type="entry name" value="GLYCERALDEHYDE 3-PHOSPHATE PHOSPHATASE"/>
    <property type="match status" value="1"/>
</dbReference>
<dbReference type="GO" id="GO:0046872">
    <property type="term" value="F:metal ion binding"/>
    <property type="evidence" value="ECO:0007669"/>
    <property type="project" value="UniProtKB-KW"/>
</dbReference>
<dbReference type="InterPro" id="IPR006439">
    <property type="entry name" value="HAD-SF_hydro_IA"/>
</dbReference>
<reference evidence="5" key="1">
    <citation type="submission" date="2021-04" db="EMBL/GenBank/DDBJ databases">
        <title>Isolation and polyphasic classification of algal microorganism.</title>
        <authorList>
            <person name="Wang S."/>
        </authorList>
    </citation>
    <scope>NUCLEOTIDE SEQUENCE</scope>
    <source>
        <strain evidence="5">720a</strain>
    </source>
</reference>
<proteinExistence type="predicted"/>
<dbReference type="Gene3D" id="3.40.50.1000">
    <property type="entry name" value="HAD superfamily/HAD-like"/>
    <property type="match status" value="1"/>
</dbReference>
<dbReference type="EMBL" id="JAGSOT010000076">
    <property type="protein sequence ID" value="MBR7797924.1"/>
    <property type="molecule type" value="Genomic_DNA"/>
</dbReference>
<gene>
    <name evidence="5" type="ORF">KCX74_18015</name>
</gene>
<protein>
    <submittedName>
        <fullName evidence="5">HAD family hydrolase</fullName>
    </submittedName>
</protein>
<evidence type="ECO:0000256" key="4">
    <source>
        <dbReference type="ARBA" id="ARBA00022842"/>
    </source>
</evidence>
<dbReference type="Proteomes" id="UP000675284">
    <property type="component" value="Unassembled WGS sequence"/>
</dbReference>
<comment type="cofactor">
    <cofactor evidence="1">
        <name>Mg(2+)</name>
        <dbReference type="ChEBI" id="CHEBI:18420"/>
    </cofactor>
</comment>
<dbReference type="GO" id="GO:0016791">
    <property type="term" value="F:phosphatase activity"/>
    <property type="evidence" value="ECO:0007669"/>
    <property type="project" value="TreeGrafter"/>
</dbReference>
<evidence type="ECO:0000313" key="5">
    <source>
        <dbReference type="EMBL" id="MBR7797924.1"/>
    </source>
</evidence>
<dbReference type="RefSeq" id="WP_026682240.1">
    <property type="nucleotide sequence ID" value="NZ_BAAACY010000145.1"/>
</dbReference>
<dbReference type="InterPro" id="IPR023214">
    <property type="entry name" value="HAD_sf"/>
</dbReference>
<evidence type="ECO:0000256" key="1">
    <source>
        <dbReference type="ARBA" id="ARBA00001946"/>
    </source>
</evidence>
<dbReference type="Gene3D" id="1.10.150.520">
    <property type="match status" value="1"/>
</dbReference>
<dbReference type="InterPro" id="IPR036412">
    <property type="entry name" value="HAD-like_sf"/>
</dbReference>
<name>A0A941DZH6_9BACI</name>
<dbReference type="InterPro" id="IPR051400">
    <property type="entry name" value="HAD-like_hydrolase"/>
</dbReference>
<dbReference type="GO" id="GO:0044281">
    <property type="term" value="P:small molecule metabolic process"/>
    <property type="evidence" value="ECO:0007669"/>
    <property type="project" value="UniProtKB-ARBA"/>
</dbReference>
<dbReference type="SFLD" id="SFLDS00003">
    <property type="entry name" value="Haloacid_Dehalogenase"/>
    <property type="match status" value="1"/>
</dbReference>
<keyword evidence="2" id="KW-0479">Metal-binding</keyword>
<sequence>MIEAVIFDLDGTLLHREASIKRFVTNQYERFYPYFSHIPKKCYVNRFITLDKRGHVWKDKVYQQMVKEFNVTGITPKQLLTDYLVQFKTNCILFPEVLKLLEALQERSLKLGIITNGQGPFQMDVIRKTGIFPFMDEVLVSEYEGIKKPDLEIFRSALDRLQVAAARSIFVGDHPQNDVHPAKKSGMISIWKRDAYWGSANADFIIDDMMELLPIIEDESFHIGMCKELSC</sequence>
<dbReference type="SUPFAM" id="SSF56784">
    <property type="entry name" value="HAD-like"/>
    <property type="match status" value="1"/>
</dbReference>
<evidence type="ECO:0000256" key="3">
    <source>
        <dbReference type="ARBA" id="ARBA00022801"/>
    </source>
</evidence>
<keyword evidence="4" id="KW-0460">Magnesium</keyword>
<dbReference type="InterPro" id="IPR041492">
    <property type="entry name" value="HAD_2"/>
</dbReference>
<dbReference type="PRINTS" id="PR00413">
    <property type="entry name" value="HADHALOGNASE"/>
</dbReference>
<organism evidence="5 6">
    <name type="scientific">Virgibacillus salarius</name>
    <dbReference type="NCBI Taxonomy" id="447199"/>
    <lineage>
        <taxon>Bacteria</taxon>
        <taxon>Bacillati</taxon>
        <taxon>Bacillota</taxon>
        <taxon>Bacilli</taxon>
        <taxon>Bacillales</taxon>
        <taxon>Bacillaceae</taxon>
        <taxon>Virgibacillus</taxon>
    </lineage>
</organism>
<dbReference type="NCBIfam" id="TIGR01549">
    <property type="entry name" value="HAD-SF-IA-v1"/>
    <property type="match status" value="1"/>
</dbReference>
<keyword evidence="3 5" id="KW-0378">Hydrolase</keyword>
<dbReference type="AlphaFoldDB" id="A0A941DZH6"/>
<comment type="caution">
    <text evidence="5">The sequence shown here is derived from an EMBL/GenBank/DDBJ whole genome shotgun (WGS) entry which is preliminary data.</text>
</comment>